<dbReference type="InterPro" id="IPR007627">
    <property type="entry name" value="RNA_pol_sigma70_r2"/>
</dbReference>
<feature type="region of interest" description="Disordered" evidence="1">
    <location>
        <begin position="13"/>
        <end position="46"/>
    </location>
</feature>
<dbReference type="Pfam" id="PF20239">
    <property type="entry name" value="DUF6596"/>
    <property type="match status" value="1"/>
</dbReference>
<proteinExistence type="predicted"/>
<evidence type="ECO:0000259" key="4">
    <source>
        <dbReference type="Pfam" id="PF20239"/>
    </source>
</evidence>
<dbReference type="InterPro" id="IPR013324">
    <property type="entry name" value="RNA_pol_sigma_r3/r4-like"/>
</dbReference>
<feature type="domain" description="RNA polymerase sigma factor 70 region 4 type 2" evidence="3">
    <location>
        <begin position="151"/>
        <end position="202"/>
    </location>
</feature>
<accession>A0ABR9X146</accession>
<organism evidence="5 6">
    <name type="scientific">Salipiger mangrovisoli</name>
    <dbReference type="NCBI Taxonomy" id="2865933"/>
    <lineage>
        <taxon>Bacteria</taxon>
        <taxon>Pseudomonadati</taxon>
        <taxon>Pseudomonadota</taxon>
        <taxon>Alphaproteobacteria</taxon>
        <taxon>Rhodobacterales</taxon>
        <taxon>Roseobacteraceae</taxon>
        <taxon>Salipiger</taxon>
    </lineage>
</organism>
<evidence type="ECO:0000259" key="2">
    <source>
        <dbReference type="Pfam" id="PF04542"/>
    </source>
</evidence>
<feature type="compositionally biased region" description="Low complexity" evidence="1">
    <location>
        <begin position="23"/>
        <end position="39"/>
    </location>
</feature>
<dbReference type="Gene3D" id="1.10.1740.10">
    <property type="match status" value="1"/>
</dbReference>
<evidence type="ECO:0000259" key="3">
    <source>
        <dbReference type="Pfam" id="PF08281"/>
    </source>
</evidence>
<dbReference type="SUPFAM" id="SSF88659">
    <property type="entry name" value="Sigma3 and sigma4 domains of RNA polymerase sigma factors"/>
    <property type="match status" value="1"/>
</dbReference>
<gene>
    <name evidence="5" type="ORF">IQ782_10575</name>
</gene>
<dbReference type="Pfam" id="PF04542">
    <property type="entry name" value="Sigma70_r2"/>
    <property type="match status" value="1"/>
</dbReference>
<feature type="domain" description="DUF6596" evidence="4">
    <location>
        <begin position="220"/>
        <end position="319"/>
    </location>
</feature>
<evidence type="ECO:0000256" key="1">
    <source>
        <dbReference type="SAM" id="MobiDB-lite"/>
    </source>
</evidence>
<dbReference type="Pfam" id="PF08281">
    <property type="entry name" value="Sigma70_r4_2"/>
    <property type="match status" value="1"/>
</dbReference>
<sequence length="450" mass="48999">MPLRAAFKIEGLRGGPSRRKLGPGRSRAGGASRQRSGSGVTPGDRVQEVYRRENRRVFATLVRLLGDFDLAEDALQSAFLAASERWPQQGVPRNPVAWLVSAGRFRAIDSLRRQRRMTPWSEAAEAAAGIADEASVYEELEDVEDDRLRLIFTCCHPSLSEEAAIAMTLREICGLSTEAIARGFLIAPTTLAQRIVRAKSKIRDARIPYEVPDRDALPARLGRVLRVIYLVFNEGHSAAQGADLMRPDLTAEAIRLARLLADLIPDPEVRGLLALLLLQDSRRRARTTASGDLVPLEAQDRTLWDRAAIAEGVSLVRQALGVHGFGSYALQAAIAAVHAEAPSSEATDWAEIVGLYDALLHREPSPVIALNRAVAVAMRDGPEAGLALIEPLLTPELLGGYHLAHAAKAELLRRAGHCDAAKSAYEASLGLARQDPEKRFLRARLAEISD</sequence>
<comment type="caution">
    <text evidence="5">The sequence shown here is derived from an EMBL/GenBank/DDBJ whole genome shotgun (WGS) entry which is preliminary data.</text>
</comment>
<dbReference type="InterPro" id="IPR013249">
    <property type="entry name" value="RNA_pol_sigma70_r4_t2"/>
</dbReference>
<reference evidence="5 6" key="1">
    <citation type="journal article" date="2021" name="Int. J. Syst. Evol. Microbiol.">
        <title>Salipiger mangrovisoli sp. nov., isolated from mangrove soil and the proposal for the reclassification of Paraphaeobacter pallidus as Salipiger pallidus comb. nov.</title>
        <authorList>
            <person name="Du J."/>
            <person name="Liu Y."/>
            <person name="Pei T."/>
            <person name="Deng M.R."/>
            <person name="Zhu H."/>
        </authorList>
    </citation>
    <scope>NUCLEOTIDE SEQUENCE [LARGE SCALE GENOMIC DNA]</scope>
    <source>
        <strain evidence="5 6">6D45A</strain>
    </source>
</reference>
<protein>
    <submittedName>
        <fullName evidence="5">RNA polymerase sigma factor</fullName>
    </submittedName>
</protein>
<dbReference type="PANTHER" id="PTHR47756:SF2">
    <property type="entry name" value="BLL6612 PROTEIN"/>
    <property type="match status" value="1"/>
</dbReference>
<dbReference type="PANTHER" id="PTHR47756">
    <property type="entry name" value="BLL6612 PROTEIN-RELATED"/>
    <property type="match status" value="1"/>
</dbReference>
<feature type="domain" description="RNA polymerase sigma-70 region 2" evidence="2">
    <location>
        <begin position="50"/>
        <end position="116"/>
    </location>
</feature>
<dbReference type="InterPro" id="IPR013325">
    <property type="entry name" value="RNA_pol_sigma_r2"/>
</dbReference>
<dbReference type="Proteomes" id="UP000607796">
    <property type="component" value="Unassembled WGS sequence"/>
</dbReference>
<dbReference type="EMBL" id="JADFFK010000007">
    <property type="protein sequence ID" value="MBE9637284.1"/>
    <property type="molecule type" value="Genomic_DNA"/>
</dbReference>
<evidence type="ECO:0000313" key="6">
    <source>
        <dbReference type="Proteomes" id="UP000607796"/>
    </source>
</evidence>
<dbReference type="InterPro" id="IPR046531">
    <property type="entry name" value="DUF6596"/>
</dbReference>
<evidence type="ECO:0000313" key="5">
    <source>
        <dbReference type="EMBL" id="MBE9637284.1"/>
    </source>
</evidence>
<name>A0ABR9X146_9RHOB</name>
<dbReference type="SUPFAM" id="SSF88946">
    <property type="entry name" value="Sigma2 domain of RNA polymerase sigma factors"/>
    <property type="match status" value="1"/>
</dbReference>
<keyword evidence="6" id="KW-1185">Reference proteome</keyword>